<name>A0ACD3B3C9_9AGAR</name>
<keyword evidence="2" id="KW-1185">Reference proteome</keyword>
<dbReference type="EMBL" id="ML208289">
    <property type="protein sequence ID" value="TFK72124.1"/>
    <property type="molecule type" value="Genomic_DNA"/>
</dbReference>
<sequence length="162" mass="17216">MALRTGGNLSNIIPFNFDSPDSIKGELPGGEFSSSPLTLAMLFKSFALLLATFAASALADSAVFYCTDINWGGNCHHSPPITADQQGVCHNMKGDVAQFNDAISSFGPDGDLSCTVFKDFDCPSTDSGFQIVHPGWADLRTVGLNDVISSYQCYIEQGNCCG</sequence>
<reference evidence="1 2" key="1">
    <citation type="journal article" date="2019" name="Nat. Ecol. Evol.">
        <title>Megaphylogeny resolves global patterns of mushroom evolution.</title>
        <authorList>
            <person name="Varga T."/>
            <person name="Krizsan K."/>
            <person name="Foldi C."/>
            <person name="Dima B."/>
            <person name="Sanchez-Garcia M."/>
            <person name="Sanchez-Ramirez S."/>
            <person name="Szollosi G.J."/>
            <person name="Szarkandi J.G."/>
            <person name="Papp V."/>
            <person name="Albert L."/>
            <person name="Andreopoulos W."/>
            <person name="Angelini C."/>
            <person name="Antonin V."/>
            <person name="Barry K.W."/>
            <person name="Bougher N.L."/>
            <person name="Buchanan P."/>
            <person name="Buyck B."/>
            <person name="Bense V."/>
            <person name="Catcheside P."/>
            <person name="Chovatia M."/>
            <person name="Cooper J."/>
            <person name="Damon W."/>
            <person name="Desjardin D."/>
            <person name="Finy P."/>
            <person name="Geml J."/>
            <person name="Haridas S."/>
            <person name="Hughes K."/>
            <person name="Justo A."/>
            <person name="Karasinski D."/>
            <person name="Kautmanova I."/>
            <person name="Kiss B."/>
            <person name="Kocsube S."/>
            <person name="Kotiranta H."/>
            <person name="LaButti K.M."/>
            <person name="Lechner B.E."/>
            <person name="Liimatainen K."/>
            <person name="Lipzen A."/>
            <person name="Lukacs Z."/>
            <person name="Mihaltcheva S."/>
            <person name="Morgado L.N."/>
            <person name="Niskanen T."/>
            <person name="Noordeloos M.E."/>
            <person name="Ohm R.A."/>
            <person name="Ortiz-Santana B."/>
            <person name="Ovrebo C."/>
            <person name="Racz N."/>
            <person name="Riley R."/>
            <person name="Savchenko A."/>
            <person name="Shiryaev A."/>
            <person name="Soop K."/>
            <person name="Spirin V."/>
            <person name="Szebenyi C."/>
            <person name="Tomsovsky M."/>
            <person name="Tulloss R.E."/>
            <person name="Uehling J."/>
            <person name="Grigoriev I.V."/>
            <person name="Vagvolgyi C."/>
            <person name="Papp T."/>
            <person name="Martin F.M."/>
            <person name="Miettinen O."/>
            <person name="Hibbett D.S."/>
            <person name="Nagy L.G."/>
        </authorList>
    </citation>
    <scope>NUCLEOTIDE SEQUENCE [LARGE SCALE GENOMIC DNA]</scope>
    <source>
        <strain evidence="1 2">NL-1719</strain>
    </source>
</reference>
<gene>
    <name evidence="1" type="ORF">BDN72DRAFT_895104</name>
</gene>
<protein>
    <submittedName>
        <fullName evidence="1">Uncharacterized protein</fullName>
    </submittedName>
</protein>
<evidence type="ECO:0000313" key="1">
    <source>
        <dbReference type="EMBL" id="TFK72124.1"/>
    </source>
</evidence>
<accession>A0ACD3B3C9</accession>
<proteinExistence type="predicted"/>
<organism evidence="1 2">
    <name type="scientific">Pluteus cervinus</name>
    <dbReference type="NCBI Taxonomy" id="181527"/>
    <lineage>
        <taxon>Eukaryota</taxon>
        <taxon>Fungi</taxon>
        <taxon>Dikarya</taxon>
        <taxon>Basidiomycota</taxon>
        <taxon>Agaricomycotina</taxon>
        <taxon>Agaricomycetes</taxon>
        <taxon>Agaricomycetidae</taxon>
        <taxon>Agaricales</taxon>
        <taxon>Pluteineae</taxon>
        <taxon>Pluteaceae</taxon>
        <taxon>Pluteus</taxon>
    </lineage>
</organism>
<dbReference type="Proteomes" id="UP000308600">
    <property type="component" value="Unassembled WGS sequence"/>
</dbReference>
<evidence type="ECO:0000313" key="2">
    <source>
        <dbReference type="Proteomes" id="UP000308600"/>
    </source>
</evidence>